<dbReference type="GO" id="GO:0045747">
    <property type="term" value="P:positive regulation of Notch signaling pathway"/>
    <property type="evidence" value="ECO:0007669"/>
    <property type="project" value="TreeGrafter"/>
</dbReference>
<dbReference type="InterPro" id="IPR052835">
    <property type="entry name" value="Nepro"/>
</dbReference>
<reference evidence="2" key="3">
    <citation type="submission" date="2025-09" db="UniProtKB">
        <authorList>
            <consortium name="Ensembl"/>
        </authorList>
    </citation>
    <scope>IDENTIFICATION</scope>
</reference>
<reference evidence="2" key="2">
    <citation type="submission" date="2025-08" db="UniProtKB">
        <authorList>
            <consortium name="Ensembl"/>
        </authorList>
    </citation>
    <scope>IDENTIFICATION</scope>
</reference>
<dbReference type="InterPro" id="IPR027951">
    <property type="entry name" value="Nepro_N"/>
</dbReference>
<evidence type="ECO:0000313" key="3">
    <source>
        <dbReference type="Proteomes" id="UP000694412"/>
    </source>
</evidence>
<dbReference type="PANTHER" id="PTHR34761:SF1">
    <property type="entry name" value="NUCLEOLUS AND NEURAL PROGENITOR PROTEIN"/>
    <property type="match status" value="1"/>
</dbReference>
<keyword evidence="3" id="KW-1185">Reference proteome</keyword>
<dbReference type="AlphaFoldDB" id="A0A8C2U3R8"/>
<dbReference type="GO" id="GO:0005634">
    <property type="term" value="C:nucleus"/>
    <property type="evidence" value="ECO:0007669"/>
    <property type="project" value="TreeGrafter"/>
</dbReference>
<evidence type="ECO:0000259" key="1">
    <source>
        <dbReference type="Pfam" id="PF14780"/>
    </source>
</evidence>
<protein>
    <submittedName>
        <fullName evidence="2">Nucleolus and neural progenitor protein</fullName>
    </submittedName>
</protein>
<accession>A0A8C2U3R8</accession>
<dbReference type="Pfam" id="PF14780">
    <property type="entry name" value="NEPRO_N"/>
    <property type="match status" value="1"/>
</dbReference>
<name>A0A8C2U3R8_COTJA</name>
<evidence type="ECO:0000313" key="2">
    <source>
        <dbReference type="Ensembl" id="ENSCJPP00005021863.1"/>
    </source>
</evidence>
<sequence length="392" mass="43900">MGSASFITYCLFFNLNWCNLQLVCSEEFILMNTVALGMLSRLWIQYRCLLQNLISLYGVLSTSLHLVSETQQMPYIKGFTFPADIGSFLGVNLSAEVKKQKAKMLTARRPTGWLKKLFPTTSEAVSKAGKKRGFVTYARAVKNHSIPADDIGEPVLGTIGSRENHLWFDVKSLLRPSRPPIQGGRCLTSKPFNETSVSLSSSVAKLQRTGPLVQMFQTAASFGELSEALRKAILWCKGNKLKSEAYFLRSKLLKSNRLHHVEAQGCSLQKKLRCVKMTLCKYLLYGSQNTRWPRQYRRAWIFGRRAEFSKCSKRTLRTVQQKHSELSGDHVSCISPTVRPSSQKGCPIIHTAAVKQSTAGTPKQLLLKESPRSVHEDSDNVDIDSIFAAMGV</sequence>
<proteinExistence type="predicted"/>
<feature type="domain" description="Nucleolus and neural progenitor protein-like N-terminal" evidence="1">
    <location>
        <begin position="20"/>
        <end position="60"/>
    </location>
</feature>
<dbReference type="Proteomes" id="UP000694412">
    <property type="component" value="Chromosome 1"/>
</dbReference>
<dbReference type="Ensembl" id="ENSCJPT00005029962.1">
    <property type="protein sequence ID" value="ENSCJPP00005021863.1"/>
    <property type="gene ID" value="ENSCJPG00005017461.1"/>
</dbReference>
<dbReference type="GeneTree" id="ENSGT00390000007644"/>
<organism evidence="2 3">
    <name type="scientific">Coturnix japonica</name>
    <name type="common">Japanese quail</name>
    <name type="synonym">Coturnix coturnix japonica</name>
    <dbReference type="NCBI Taxonomy" id="93934"/>
    <lineage>
        <taxon>Eukaryota</taxon>
        <taxon>Metazoa</taxon>
        <taxon>Chordata</taxon>
        <taxon>Craniata</taxon>
        <taxon>Vertebrata</taxon>
        <taxon>Euteleostomi</taxon>
        <taxon>Archelosauria</taxon>
        <taxon>Archosauria</taxon>
        <taxon>Dinosauria</taxon>
        <taxon>Saurischia</taxon>
        <taxon>Theropoda</taxon>
        <taxon>Coelurosauria</taxon>
        <taxon>Aves</taxon>
        <taxon>Neognathae</taxon>
        <taxon>Galloanserae</taxon>
        <taxon>Galliformes</taxon>
        <taxon>Phasianidae</taxon>
        <taxon>Perdicinae</taxon>
        <taxon>Coturnix</taxon>
    </lineage>
</organism>
<reference evidence="2" key="1">
    <citation type="submission" date="2015-11" db="EMBL/GenBank/DDBJ databases">
        <authorList>
            <consortium name="International Coturnix japonica Genome Analysis Consortium"/>
            <person name="Warren W."/>
            <person name="Burt D.W."/>
            <person name="Antin P.B."/>
            <person name="Lanford R."/>
            <person name="Gros J."/>
            <person name="Wilson R.K."/>
        </authorList>
    </citation>
    <scope>NUCLEOTIDE SEQUENCE [LARGE SCALE GENOMIC DNA]</scope>
</reference>
<dbReference type="PANTHER" id="PTHR34761">
    <property type="entry name" value="NUCLEOLUS AND NEURAL PROGENITOR PROTEIN"/>
    <property type="match status" value="1"/>
</dbReference>
<gene>
    <name evidence="2" type="primary">NEPRO</name>
</gene>